<feature type="transmembrane region" description="Helical" evidence="8">
    <location>
        <begin position="251"/>
        <end position="274"/>
    </location>
</feature>
<evidence type="ECO:0000256" key="5">
    <source>
        <dbReference type="ARBA" id="ARBA00022989"/>
    </source>
</evidence>
<evidence type="ECO:0000313" key="10">
    <source>
        <dbReference type="Proteomes" id="UP000094801"/>
    </source>
</evidence>
<organism evidence="9 10">
    <name type="scientific">[Candida] arabinofermentans NRRL YB-2248</name>
    <dbReference type="NCBI Taxonomy" id="983967"/>
    <lineage>
        <taxon>Eukaryota</taxon>
        <taxon>Fungi</taxon>
        <taxon>Dikarya</taxon>
        <taxon>Ascomycota</taxon>
        <taxon>Saccharomycotina</taxon>
        <taxon>Pichiomycetes</taxon>
        <taxon>Pichiales</taxon>
        <taxon>Pichiaceae</taxon>
        <taxon>Ogataea</taxon>
        <taxon>Ogataea/Candida clade</taxon>
    </lineage>
</organism>
<comment type="caution">
    <text evidence="8">Lacks conserved residue(s) required for the propagation of feature annotation.</text>
</comment>
<evidence type="ECO:0000256" key="4">
    <source>
        <dbReference type="ARBA" id="ARBA00022692"/>
    </source>
</evidence>
<evidence type="ECO:0000256" key="1">
    <source>
        <dbReference type="ARBA" id="ARBA00004141"/>
    </source>
</evidence>
<dbReference type="Proteomes" id="UP000094801">
    <property type="component" value="Unassembled WGS sequence"/>
</dbReference>
<evidence type="ECO:0000256" key="7">
    <source>
        <dbReference type="ARBA" id="ARBA00023136"/>
    </source>
</evidence>
<keyword evidence="5 8" id="KW-1133">Transmembrane helix</keyword>
<protein>
    <submittedName>
        <fullName evidence="9">Uncharacterized protein</fullName>
    </submittedName>
</protein>
<gene>
    <name evidence="9" type="ORF">CANARDRAFT_8751</name>
</gene>
<evidence type="ECO:0000313" key="9">
    <source>
        <dbReference type="EMBL" id="ODV84398.1"/>
    </source>
</evidence>
<feature type="transmembrane region" description="Helical" evidence="8">
    <location>
        <begin position="188"/>
        <end position="212"/>
    </location>
</feature>
<sequence>MINILAREDVCESGNDYNNQQWGVRISAIFVVMFASAFGSLFPIIATRFPAMRIPPLCFFIAKYFGSGVIVATAFIHLLEPASDALGNECLGGVFAEYPMAFGICLISLMVMFFGELIAYRWFEDKVVPQNEAHTHSHFGDTDVYLGGSTKDEDTKLAKIDDLQLPKSEISLSDEETLEGKERYLGSLFNVLVLDFGVIFHSVFVGLTLAVSGDEFKTLYIVVTFHQLFEGLGLGSRVAMIEWPRLSWHKWIPWILSAAYSLTTPIAIGIGLGVRNSFPPNSRTALITNGVFDSISAGILIYTGIVELMAREFLFGDEFKGEYKFRNMMAAYGTMSTGAGLMALLGKWA</sequence>
<feature type="transmembrane region" description="Helical" evidence="8">
    <location>
        <begin position="329"/>
        <end position="348"/>
    </location>
</feature>
<comment type="similarity">
    <text evidence="2 8">Belongs to the ZIP transporter (TC 2.A.5) family.</text>
</comment>
<dbReference type="GO" id="GO:0000007">
    <property type="term" value="F:low-affinity zinc ion transmembrane transporter activity"/>
    <property type="evidence" value="ECO:0007669"/>
    <property type="project" value="TreeGrafter"/>
</dbReference>
<keyword evidence="7 8" id="KW-0472">Membrane</keyword>
<evidence type="ECO:0000256" key="8">
    <source>
        <dbReference type="RuleBase" id="RU362088"/>
    </source>
</evidence>
<feature type="transmembrane region" description="Helical" evidence="8">
    <location>
        <begin position="22"/>
        <end position="45"/>
    </location>
</feature>
<evidence type="ECO:0000256" key="3">
    <source>
        <dbReference type="ARBA" id="ARBA00022448"/>
    </source>
</evidence>
<dbReference type="GO" id="GO:0005886">
    <property type="term" value="C:plasma membrane"/>
    <property type="evidence" value="ECO:0007669"/>
    <property type="project" value="TreeGrafter"/>
</dbReference>
<feature type="transmembrane region" description="Helical" evidence="8">
    <location>
        <begin position="286"/>
        <end position="308"/>
    </location>
</feature>
<keyword evidence="4 8" id="KW-0812">Transmembrane</keyword>
<reference evidence="10" key="1">
    <citation type="submission" date="2016-04" db="EMBL/GenBank/DDBJ databases">
        <title>Comparative genomics of biotechnologically important yeasts.</title>
        <authorList>
            <consortium name="DOE Joint Genome Institute"/>
            <person name="Riley R."/>
            <person name="Haridas S."/>
            <person name="Wolfe K.H."/>
            <person name="Lopes M.R."/>
            <person name="Hittinger C.T."/>
            <person name="Goker M."/>
            <person name="Salamov A."/>
            <person name="Wisecaver J."/>
            <person name="Long T.M."/>
            <person name="Aerts A.L."/>
            <person name="Barry K."/>
            <person name="Choi C."/>
            <person name="Clum A."/>
            <person name="Coughlan A.Y."/>
            <person name="Deshpande S."/>
            <person name="Douglass A.P."/>
            <person name="Hanson S.J."/>
            <person name="Klenk H.-P."/>
            <person name="Labutti K."/>
            <person name="Lapidus A."/>
            <person name="Lindquist E."/>
            <person name="Lipzen A."/>
            <person name="Meier-Kolthoff J.P."/>
            <person name="Ohm R.A."/>
            <person name="Otillar R.P."/>
            <person name="Pangilinan J."/>
            <person name="Peng Y."/>
            <person name="Rokas A."/>
            <person name="Rosa C.A."/>
            <person name="Scheuner C."/>
            <person name="Sibirny A.A."/>
            <person name="Slot J.C."/>
            <person name="Stielow J.B."/>
            <person name="Sun H."/>
            <person name="Kurtzman C.P."/>
            <person name="Blackwell M."/>
            <person name="Grigoriev I.V."/>
            <person name="Jeffries T.W."/>
        </authorList>
    </citation>
    <scope>NUCLEOTIDE SEQUENCE [LARGE SCALE GENOMIC DNA]</scope>
    <source>
        <strain evidence="10">NRRL YB-2248</strain>
    </source>
</reference>
<proteinExistence type="inferred from homology"/>
<keyword evidence="6 8" id="KW-0406">Ion transport</keyword>
<evidence type="ECO:0000256" key="6">
    <source>
        <dbReference type="ARBA" id="ARBA00023065"/>
    </source>
</evidence>
<dbReference type="STRING" id="983967.A0A1E4SY25"/>
<dbReference type="EMBL" id="KV453857">
    <property type="protein sequence ID" value="ODV84398.1"/>
    <property type="molecule type" value="Genomic_DNA"/>
</dbReference>
<dbReference type="InterPro" id="IPR003689">
    <property type="entry name" value="ZIP"/>
</dbReference>
<dbReference type="OrthoDB" id="448280at2759"/>
<evidence type="ECO:0000256" key="2">
    <source>
        <dbReference type="ARBA" id="ARBA00006939"/>
    </source>
</evidence>
<feature type="transmembrane region" description="Helical" evidence="8">
    <location>
        <begin position="57"/>
        <end position="78"/>
    </location>
</feature>
<feature type="transmembrane region" description="Helical" evidence="8">
    <location>
        <begin position="98"/>
        <end position="120"/>
    </location>
</feature>
<dbReference type="Pfam" id="PF02535">
    <property type="entry name" value="Zip"/>
    <property type="match status" value="1"/>
</dbReference>
<dbReference type="AlphaFoldDB" id="A0A1E4SY25"/>
<name>A0A1E4SY25_9ASCO</name>
<dbReference type="PANTHER" id="PTHR11040">
    <property type="entry name" value="ZINC/IRON TRANSPORTER"/>
    <property type="match status" value="1"/>
</dbReference>
<dbReference type="GO" id="GO:0071578">
    <property type="term" value="P:zinc ion import across plasma membrane"/>
    <property type="evidence" value="ECO:0007669"/>
    <property type="project" value="TreeGrafter"/>
</dbReference>
<comment type="subcellular location">
    <subcellularLocation>
        <location evidence="1 8">Membrane</location>
        <topology evidence="1 8">Multi-pass membrane protein</topology>
    </subcellularLocation>
</comment>
<keyword evidence="10" id="KW-1185">Reference proteome</keyword>
<dbReference type="PANTHER" id="PTHR11040:SF69">
    <property type="entry name" value="ZINC-REGULATED TRANSPORTER 2"/>
    <property type="match status" value="1"/>
</dbReference>
<accession>A0A1E4SY25</accession>
<dbReference type="InterPro" id="IPR004698">
    <property type="entry name" value="Zn/Fe_permease_fun/pln"/>
</dbReference>
<keyword evidence="3 8" id="KW-0813">Transport</keyword>
<dbReference type="NCBIfam" id="TIGR00820">
    <property type="entry name" value="zip"/>
    <property type="match status" value="1"/>
</dbReference>